<proteinExistence type="predicted"/>
<dbReference type="Gene3D" id="3.90.1720.10">
    <property type="entry name" value="endopeptidase domain like (from Nostoc punctiforme)"/>
    <property type="match status" value="1"/>
</dbReference>
<feature type="region of interest" description="Disordered" evidence="1">
    <location>
        <begin position="111"/>
        <end position="135"/>
    </location>
</feature>
<dbReference type="SUPFAM" id="SSF54001">
    <property type="entry name" value="Cysteine proteinases"/>
    <property type="match status" value="1"/>
</dbReference>
<protein>
    <recommendedName>
        <fullName evidence="2">Peptidase C51 domain-containing protein</fullName>
    </recommendedName>
</protein>
<reference evidence="3 4" key="1">
    <citation type="submission" date="2021-01" db="EMBL/GenBank/DDBJ databases">
        <title>Whole genome shotgun sequence of Planobispora longispora NBRC 13918.</title>
        <authorList>
            <person name="Komaki H."/>
            <person name="Tamura T."/>
        </authorList>
    </citation>
    <scope>NUCLEOTIDE SEQUENCE [LARGE SCALE GENOMIC DNA]</scope>
    <source>
        <strain evidence="3 4">NBRC 13918</strain>
    </source>
</reference>
<sequence>MSVMSRFSSRGSLAAGLIIAGAVGFTVLPAEAAVADIHDFGESQSGEVPFSDMLSRIAEIETEMQAFEDRTAFQDPPQSIREPEQATTAELPALDQFQDGGTGIDLSDAAGLMGLDRPQGTGTRTGGDQAPAVQASGGALVQRVVSTALSKVGEGEASDGTSFYGKWYDGHTKQKGFAAAPWCDMFLAWVAVQNGAQEQMGIYAYTPWHAQWFKKQGRFDTKPRVGDLVFFDWGGSKNISAIDHIGMVTGVNPDGTVSTVEGNVSDKVVTRKRSMNTIVGFGHPAYGN</sequence>
<evidence type="ECO:0000259" key="2">
    <source>
        <dbReference type="Pfam" id="PF05257"/>
    </source>
</evidence>
<evidence type="ECO:0000313" key="4">
    <source>
        <dbReference type="Proteomes" id="UP000616724"/>
    </source>
</evidence>
<feature type="domain" description="Peptidase C51" evidence="2">
    <location>
        <begin position="180"/>
        <end position="263"/>
    </location>
</feature>
<dbReference type="InterPro" id="IPR007921">
    <property type="entry name" value="CHAP_dom"/>
</dbReference>
<evidence type="ECO:0000313" key="3">
    <source>
        <dbReference type="EMBL" id="GIH79929.1"/>
    </source>
</evidence>
<evidence type="ECO:0000256" key="1">
    <source>
        <dbReference type="SAM" id="MobiDB-lite"/>
    </source>
</evidence>
<dbReference type="Proteomes" id="UP000616724">
    <property type="component" value="Unassembled WGS sequence"/>
</dbReference>
<dbReference type="EMBL" id="BOOH01000052">
    <property type="protein sequence ID" value="GIH79929.1"/>
    <property type="molecule type" value="Genomic_DNA"/>
</dbReference>
<dbReference type="InterPro" id="IPR038765">
    <property type="entry name" value="Papain-like_cys_pep_sf"/>
</dbReference>
<name>A0A8J3RUS9_9ACTN</name>
<comment type="caution">
    <text evidence="3">The sequence shown here is derived from an EMBL/GenBank/DDBJ whole genome shotgun (WGS) entry which is preliminary data.</text>
</comment>
<dbReference type="Pfam" id="PF05257">
    <property type="entry name" value="CHAP"/>
    <property type="match status" value="1"/>
</dbReference>
<organism evidence="3 4">
    <name type="scientific">Planobispora longispora</name>
    <dbReference type="NCBI Taxonomy" id="28887"/>
    <lineage>
        <taxon>Bacteria</taxon>
        <taxon>Bacillati</taxon>
        <taxon>Actinomycetota</taxon>
        <taxon>Actinomycetes</taxon>
        <taxon>Streptosporangiales</taxon>
        <taxon>Streptosporangiaceae</taxon>
        <taxon>Planobispora</taxon>
    </lineage>
</organism>
<dbReference type="AlphaFoldDB" id="A0A8J3RUS9"/>
<gene>
    <name evidence="3" type="ORF">Plo01_63580</name>
</gene>
<accession>A0A8J3RUS9</accession>
<keyword evidence="4" id="KW-1185">Reference proteome</keyword>